<dbReference type="SUPFAM" id="SSF51126">
    <property type="entry name" value="Pectin lyase-like"/>
    <property type="match status" value="1"/>
</dbReference>
<dbReference type="OrthoDB" id="7720489at2"/>
<keyword evidence="2" id="KW-1185">Reference proteome</keyword>
<dbReference type="InterPro" id="IPR011050">
    <property type="entry name" value="Pectin_lyase_fold/virulence"/>
</dbReference>
<dbReference type="STRING" id="1685379.AVO45_15740"/>
<dbReference type="AlphaFoldDB" id="A0A0X3TDJ5"/>
<protein>
    <recommendedName>
        <fullName evidence="3">Right handed beta helix domain-containing protein</fullName>
    </recommendedName>
</protein>
<evidence type="ECO:0000313" key="2">
    <source>
        <dbReference type="Proteomes" id="UP000053791"/>
    </source>
</evidence>
<evidence type="ECO:0008006" key="3">
    <source>
        <dbReference type="Google" id="ProtNLM"/>
    </source>
</evidence>
<organism evidence="1 2">
    <name type="scientific">Ruegeria marisrubri</name>
    <dbReference type="NCBI Taxonomy" id="1685379"/>
    <lineage>
        <taxon>Bacteria</taxon>
        <taxon>Pseudomonadati</taxon>
        <taxon>Pseudomonadota</taxon>
        <taxon>Alphaproteobacteria</taxon>
        <taxon>Rhodobacterales</taxon>
        <taxon>Roseobacteraceae</taxon>
        <taxon>Ruegeria</taxon>
    </lineage>
</organism>
<reference evidence="1 2" key="1">
    <citation type="submission" date="2015-12" db="EMBL/GenBank/DDBJ databases">
        <authorList>
            <person name="Shamseldin A."/>
            <person name="Moawad H."/>
            <person name="Abd El-Rahim W.M."/>
            <person name="Sadowsky M.J."/>
        </authorList>
    </citation>
    <scope>NUCLEOTIDE SEQUENCE [LARGE SCALE GENOMIC DNA]</scope>
    <source>
        <strain evidence="1 2">ZGT118</strain>
    </source>
</reference>
<gene>
    <name evidence="1" type="ORF">AVO45_15740</name>
</gene>
<comment type="caution">
    <text evidence="1">The sequence shown here is derived from an EMBL/GenBank/DDBJ whole genome shotgun (WGS) entry which is preliminary data.</text>
</comment>
<dbReference type="RefSeq" id="WP_068350124.1">
    <property type="nucleotide sequence ID" value="NZ_LQBQ01000039.1"/>
</dbReference>
<proteinExistence type="predicted"/>
<dbReference type="Proteomes" id="UP000053791">
    <property type="component" value="Unassembled WGS sequence"/>
</dbReference>
<name>A0A0X3TDJ5_9RHOB</name>
<sequence>MLGLSLGLKPGDLADLPVPLPAGFGWDGARFPLAIRKSAGAYRAQVMPRDLVDPAIWTGAAIHVDSATGDDANSGLGAVEGDFSDAKRSIHAAFVAGNATAAPYRVIVKAGEYEESAFSRNGNEEPSQPVAIIGWGGAVRYRTGPFSVGWSDAGGTHTAAISAVRRVFRTDQQTGQGLFTELLQVADLATCQGTVNSWFPDGGTLHVNIGKAPGATDIAVIRSFHGARFLTHVHDLYLENIHCEGGITGALHLDAVADRNVVGVDCSFRYSAPSNVNNPLDAVQLRRTNGLVAFFGCDASGGADDGWSFHEDGHPGMHVLLQDCTGFGNGAFAATSCNGLTTHDGVRLIDLNGAYGWSRNGTEIHCIQTTQSWMAGTRATARDVDGSCVAFKCSNQSKMWLQDTRADAAGGVVQNHAIEANGGTVLTRGHVTVAGDVSLSSGGTVSPF</sequence>
<accession>A0A0X3TDJ5</accession>
<dbReference type="EMBL" id="LQBQ01000039">
    <property type="protein sequence ID" value="KUJ73191.1"/>
    <property type="molecule type" value="Genomic_DNA"/>
</dbReference>
<evidence type="ECO:0000313" key="1">
    <source>
        <dbReference type="EMBL" id="KUJ73191.1"/>
    </source>
</evidence>